<dbReference type="PANTHER" id="PTHR30086:SF20">
    <property type="entry name" value="ARGININE EXPORTER PROTEIN ARGO-RELATED"/>
    <property type="match status" value="1"/>
</dbReference>
<accession>A0ABV2SH70</accession>
<evidence type="ECO:0000256" key="1">
    <source>
        <dbReference type="ARBA" id="ARBA00004651"/>
    </source>
</evidence>
<comment type="caution">
    <text evidence="7">The sequence shown here is derived from an EMBL/GenBank/DDBJ whole genome shotgun (WGS) entry which is preliminary data.</text>
</comment>
<reference evidence="7 8" key="1">
    <citation type="submission" date="2024-06" db="EMBL/GenBank/DDBJ databases">
        <title>Genomic Encyclopedia of Type Strains, Phase V (KMG-V): Genome sequencing to study the core and pangenomes of soil and plant-associated prokaryotes.</title>
        <authorList>
            <person name="Whitman W."/>
        </authorList>
    </citation>
    <scope>NUCLEOTIDE SEQUENCE [LARGE SCALE GENOMIC DNA]</scope>
    <source>
        <strain evidence="7 8">NE40</strain>
    </source>
</reference>
<proteinExistence type="predicted"/>
<sequence length="208" mass="21748">MLDIFQQGIMAGIAIAAPVGPIGLLCLRRTLNDGRLAGLASGLGAATADGLYGMIVAAGLTASGLLDSHAGQLSIAGGLLIAFLGMQGLRSFLKNNKNSEKAAASPAKTTILAAFSTTFILTIINPMTILMFAGLIAGLNTVVHSESGSAYWLVSGIFLGSTIWWLFLVHIALIARSRLTTAVTRWFDFASGTLLLLWGLWIALKSLT</sequence>
<feature type="transmembrane region" description="Helical" evidence="6">
    <location>
        <begin position="6"/>
        <end position="27"/>
    </location>
</feature>
<dbReference type="InterPro" id="IPR001123">
    <property type="entry name" value="LeuE-type"/>
</dbReference>
<keyword evidence="2" id="KW-1003">Cell membrane</keyword>
<evidence type="ECO:0000256" key="4">
    <source>
        <dbReference type="ARBA" id="ARBA00022989"/>
    </source>
</evidence>
<keyword evidence="4 6" id="KW-1133">Transmembrane helix</keyword>
<comment type="subcellular location">
    <subcellularLocation>
        <location evidence="1">Cell membrane</location>
        <topology evidence="1">Multi-pass membrane protein</topology>
    </subcellularLocation>
</comment>
<keyword evidence="3 6" id="KW-0812">Transmembrane</keyword>
<evidence type="ECO:0000313" key="8">
    <source>
        <dbReference type="Proteomes" id="UP001549366"/>
    </source>
</evidence>
<feature type="transmembrane region" description="Helical" evidence="6">
    <location>
        <begin position="70"/>
        <end position="89"/>
    </location>
</feature>
<evidence type="ECO:0000313" key="7">
    <source>
        <dbReference type="EMBL" id="MET4756709.1"/>
    </source>
</evidence>
<keyword evidence="8" id="KW-1185">Reference proteome</keyword>
<dbReference type="Pfam" id="PF01810">
    <property type="entry name" value="LysE"/>
    <property type="match status" value="1"/>
</dbReference>
<evidence type="ECO:0000256" key="6">
    <source>
        <dbReference type="SAM" id="Phobius"/>
    </source>
</evidence>
<evidence type="ECO:0000256" key="2">
    <source>
        <dbReference type="ARBA" id="ARBA00022475"/>
    </source>
</evidence>
<name>A0ABV2SH70_9GAMM</name>
<dbReference type="EMBL" id="JBEWTB010000002">
    <property type="protein sequence ID" value="MET4756709.1"/>
    <property type="molecule type" value="Genomic_DNA"/>
</dbReference>
<dbReference type="Proteomes" id="UP001549366">
    <property type="component" value="Unassembled WGS sequence"/>
</dbReference>
<dbReference type="PANTHER" id="PTHR30086">
    <property type="entry name" value="ARGININE EXPORTER PROTEIN ARGO"/>
    <property type="match status" value="1"/>
</dbReference>
<feature type="transmembrane region" description="Helical" evidence="6">
    <location>
        <begin position="150"/>
        <end position="174"/>
    </location>
</feature>
<organism evidence="7 8">
    <name type="scientific">Endozoicomonas lisbonensis</name>
    <dbReference type="NCBI Taxonomy" id="3120522"/>
    <lineage>
        <taxon>Bacteria</taxon>
        <taxon>Pseudomonadati</taxon>
        <taxon>Pseudomonadota</taxon>
        <taxon>Gammaproteobacteria</taxon>
        <taxon>Oceanospirillales</taxon>
        <taxon>Endozoicomonadaceae</taxon>
        <taxon>Endozoicomonas</taxon>
    </lineage>
</organism>
<evidence type="ECO:0000256" key="3">
    <source>
        <dbReference type="ARBA" id="ARBA00022692"/>
    </source>
</evidence>
<protein>
    <submittedName>
        <fullName evidence="7">Threonine/homoserine/homoserine lactone efflux protein</fullName>
    </submittedName>
</protein>
<gene>
    <name evidence="7" type="ORF">V5J35_001901</name>
</gene>
<feature type="transmembrane region" description="Helical" evidence="6">
    <location>
        <begin position="186"/>
        <end position="204"/>
    </location>
</feature>
<evidence type="ECO:0000256" key="5">
    <source>
        <dbReference type="ARBA" id="ARBA00023136"/>
    </source>
</evidence>
<dbReference type="RefSeq" id="WP_354022119.1">
    <property type="nucleotide sequence ID" value="NZ_JBEWTD010000002.1"/>
</dbReference>
<keyword evidence="5 6" id="KW-0472">Membrane</keyword>
<feature type="transmembrane region" description="Helical" evidence="6">
    <location>
        <begin position="39"/>
        <end position="58"/>
    </location>
</feature>
<feature type="transmembrane region" description="Helical" evidence="6">
    <location>
        <begin position="110"/>
        <end position="138"/>
    </location>
</feature>